<keyword evidence="2" id="KW-0472">Membrane</keyword>
<name>A0ABT8MYH6_9BACL</name>
<organism evidence="3 4">
    <name type="scientific">Planococcus shixiaomingii</name>
    <dbReference type="NCBI Taxonomy" id="3058393"/>
    <lineage>
        <taxon>Bacteria</taxon>
        <taxon>Bacillati</taxon>
        <taxon>Bacillota</taxon>
        <taxon>Bacilli</taxon>
        <taxon>Bacillales</taxon>
        <taxon>Caryophanaceae</taxon>
        <taxon>Planococcus</taxon>
    </lineage>
</organism>
<gene>
    <name evidence="3" type="ORF">QWY14_02510</name>
</gene>
<dbReference type="EMBL" id="JAUJWV010000001">
    <property type="protein sequence ID" value="MDN7240640.1"/>
    <property type="molecule type" value="Genomic_DNA"/>
</dbReference>
<keyword evidence="2" id="KW-1133">Transmembrane helix</keyword>
<dbReference type="Proteomes" id="UP001172055">
    <property type="component" value="Unassembled WGS sequence"/>
</dbReference>
<dbReference type="RefSeq" id="WP_301722544.1">
    <property type="nucleotide sequence ID" value="NZ_JAUJWV010000001.1"/>
</dbReference>
<proteinExistence type="predicted"/>
<accession>A0ABT8MYH6</accession>
<feature type="transmembrane region" description="Helical" evidence="2">
    <location>
        <begin position="53"/>
        <end position="78"/>
    </location>
</feature>
<evidence type="ECO:0000256" key="2">
    <source>
        <dbReference type="SAM" id="Phobius"/>
    </source>
</evidence>
<comment type="caution">
    <text evidence="3">The sequence shown here is derived from an EMBL/GenBank/DDBJ whole genome shotgun (WGS) entry which is preliminary data.</text>
</comment>
<sequence length="79" mass="9056">MNQQEPLEKEEFQTAQDSNEPIEPVEPMLYDHSMHHGDGLVEPKIKEYVPLEVGMVIFTIVVLVLIFVGIFTNMWGVID</sequence>
<feature type="compositionally biased region" description="Basic and acidic residues" evidence="1">
    <location>
        <begin position="1"/>
        <end position="12"/>
    </location>
</feature>
<keyword evidence="4" id="KW-1185">Reference proteome</keyword>
<feature type="region of interest" description="Disordered" evidence="1">
    <location>
        <begin position="1"/>
        <end position="23"/>
    </location>
</feature>
<evidence type="ECO:0000313" key="3">
    <source>
        <dbReference type="EMBL" id="MDN7240640.1"/>
    </source>
</evidence>
<evidence type="ECO:0000313" key="4">
    <source>
        <dbReference type="Proteomes" id="UP001172055"/>
    </source>
</evidence>
<evidence type="ECO:0000256" key="1">
    <source>
        <dbReference type="SAM" id="MobiDB-lite"/>
    </source>
</evidence>
<keyword evidence="2" id="KW-0812">Transmembrane</keyword>
<protein>
    <submittedName>
        <fullName evidence="3">Uncharacterized protein</fullName>
    </submittedName>
</protein>
<reference evidence="3 4" key="1">
    <citation type="submission" date="2023-06" db="EMBL/GenBank/DDBJ databases">
        <title>Novel species in genus Planococcus.</title>
        <authorList>
            <person name="Ning S."/>
        </authorList>
    </citation>
    <scope>NUCLEOTIDE SEQUENCE [LARGE SCALE GENOMIC DNA]</scope>
    <source>
        <strain evidence="3 4">N028</strain>
    </source>
</reference>